<feature type="region of interest" description="Disordered" evidence="2">
    <location>
        <begin position="218"/>
        <end position="264"/>
    </location>
</feature>
<dbReference type="Proteomes" id="UP000235786">
    <property type="component" value="Unassembled WGS sequence"/>
</dbReference>
<feature type="coiled-coil region" evidence="1">
    <location>
        <begin position="379"/>
        <end position="406"/>
    </location>
</feature>
<name>A0A2J6RSI0_HYAVF</name>
<feature type="transmembrane region" description="Helical" evidence="3">
    <location>
        <begin position="12"/>
        <end position="35"/>
    </location>
</feature>
<keyword evidence="3" id="KW-0812">Transmembrane</keyword>
<dbReference type="OrthoDB" id="3166386at2759"/>
<protein>
    <submittedName>
        <fullName evidence="4">Uncharacterized protein</fullName>
    </submittedName>
</protein>
<gene>
    <name evidence="4" type="ORF">L207DRAFT_511333</name>
</gene>
<dbReference type="AlphaFoldDB" id="A0A2J6RSI0"/>
<evidence type="ECO:0000256" key="1">
    <source>
        <dbReference type="SAM" id="Coils"/>
    </source>
</evidence>
<organism evidence="4 5">
    <name type="scientific">Hyaloscypha variabilis (strain UAMH 11265 / GT02V1 / F)</name>
    <name type="common">Meliniomyces variabilis</name>
    <dbReference type="NCBI Taxonomy" id="1149755"/>
    <lineage>
        <taxon>Eukaryota</taxon>
        <taxon>Fungi</taxon>
        <taxon>Dikarya</taxon>
        <taxon>Ascomycota</taxon>
        <taxon>Pezizomycotina</taxon>
        <taxon>Leotiomycetes</taxon>
        <taxon>Helotiales</taxon>
        <taxon>Hyaloscyphaceae</taxon>
        <taxon>Hyaloscypha</taxon>
        <taxon>Hyaloscypha variabilis</taxon>
    </lineage>
</organism>
<reference evidence="4 5" key="1">
    <citation type="submission" date="2016-04" db="EMBL/GenBank/DDBJ databases">
        <title>A degradative enzymes factory behind the ericoid mycorrhizal symbiosis.</title>
        <authorList>
            <consortium name="DOE Joint Genome Institute"/>
            <person name="Martino E."/>
            <person name="Morin E."/>
            <person name="Grelet G."/>
            <person name="Kuo A."/>
            <person name="Kohler A."/>
            <person name="Daghino S."/>
            <person name="Barry K."/>
            <person name="Choi C."/>
            <person name="Cichocki N."/>
            <person name="Clum A."/>
            <person name="Copeland A."/>
            <person name="Hainaut M."/>
            <person name="Haridas S."/>
            <person name="Labutti K."/>
            <person name="Lindquist E."/>
            <person name="Lipzen A."/>
            <person name="Khouja H.-R."/>
            <person name="Murat C."/>
            <person name="Ohm R."/>
            <person name="Olson A."/>
            <person name="Spatafora J."/>
            <person name="Veneault-Fourrey C."/>
            <person name="Henrissat B."/>
            <person name="Grigoriev I."/>
            <person name="Martin F."/>
            <person name="Perotto S."/>
        </authorList>
    </citation>
    <scope>NUCLEOTIDE SEQUENCE [LARGE SCALE GENOMIC DNA]</scope>
    <source>
        <strain evidence="4 5">F</strain>
    </source>
</reference>
<dbReference type="EMBL" id="KZ613944">
    <property type="protein sequence ID" value="PMD41479.1"/>
    <property type="molecule type" value="Genomic_DNA"/>
</dbReference>
<evidence type="ECO:0000256" key="2">
    <source>
        <dbReference type="SAM" id="MobiDB-lite"/>
    </source>
</evidence>
<evidence type="ECO:0000313" key="4">
    <source>
        <dbReference type="EMBL" id="PMD41479.1"/>
    </source>
</evidence>
<sequence length="572" mass="63599">MASAPDIITYVGVPLAVLGVAPIIYNTISTVATVMKVKRMLRRGRLAGITRGDVINHVIEVELPRYTIAPLHREDHYKEYWGLCDYPSKIPGGSWTIFNWKCHKVGLKTQRIDYTDQLRQPQAEIGFEELISFLLDLGAIPDATGFRMLRGSGLWVPIGTPLLLSPNGHEAVLTIAPLDDSDGNLSLAVKWSSSWGMRDQSSLPPYWVLIKGTIPPRPDINAEAGKNQRVPGARATTEKGEAQNSKPASLAEAGENPANTGETPVSKTAKYIPLIEEAPPAIRCQIGIKGLIAAIPDDFDPQLFDQLNIGHLEVDDMNANTTGIWFASAITAFGTSSQTILWNYKIPSEILAFAKKDSIPCGILVLLDVVEESATPEWATQYDDEAEAREAQMRKLQEQSRAMMKESQLPPDQKAAAFNERRLKAHDDWMESLKATRRRDAQRAETRMVEAIQSPKWDNKLVAQHNLAWLKKKDHVEESHDLKRVVEVLLWRMVNDPKLAADLATVLDSWKAFVDNGGIRRIDFQILKENQVAFANASLLVAIIEESVSAAHGSLAMDLQECIRVWKKVRLG</sequence>
<accession>A0A2J6RSI0</accession>
<keyword evidence="5" id="KW-1185">Reference proteome</keyword>
<keyword evidence="3" id="KW-1133">Transmembrane helix</keyword>
<keyword evidence="3" id="KW-0472">Membrane</keyword>
<evidence type="ECO:0000313" key="5">
    <source>
        <dbReference type="Proteomes" id="UP000235786"/>
    </source>
</evidence>
<dbReference type="STRING" id="1149755.A0A2J6RSI0"/>
<keyword evidence="1" id="KW-0175">Coiled coil</keyword>
<evidence type="ECO:0000256" key="3">
    <source>
        <dbReference type="SAM" id="Phobius"/>
    </source>
</evidence>
<proteinExistence type="predicted"/>